<keyword evidence="5" id="KW-1185">Reference proteome</keyword>
<keyword evidence="1" id="KW-0285">Flavoprotein</keyword>
<gene>
    <name evidence="4" type="ORF">BR63_01970</name>
</gene>
<dbReference type="InterPro" id="IPR013785">
    <property type="entry name" value="Aldolase_TIM"/>
</dbReference>
<dbReference type="GO" id="GO:0016491">
    <property type="term" value="F:oxidoreductase activity"/>
    <property type="evidence" value="ECO:0007669"/>
    <property type="project" value="UniProtKB-KW"/>
</dbReference>
<accession>A0A7G6DZD8</accession>
<dbReference type="InterPro" id="IPR051799">
    <property type="entry name" value="NADH_flavin_oxidoreductase"/>
</dbReference>
<dbReference type="PANTHER" id="PTHR43656:SF2">
    <property type="entry name" value="BINDING OXIDOREDUCTASE, PUTATIVE (AFU_ORTHOLOGUE AFUA_2G08260)-RELATED"/>
    <property type="match status" value="1"/>
</dbReference>
<evidence type="ECO:0000256" key="1">
    <source>
        <dbReference type="ARBA" id="ARBA00022630"/>
    </source>
</evidence>
<proteinExistence type="predicted"/>
<sequence length="361" mass="40108">MSILFEHVNIVSMVVKNRFVRSATQDFLGNADGTISEQEIDLYRTLAANEVGLIITAHSYVQHPFGKASVNQNAIYSDKFIDGYKKVVQAVHSFGSKLVIQVSHAGRQALPDGGFTPLAPSAVPEKSTGIMPREMTEEEIWQVIEDFVAAMVRARDTGCDGVQLHIAHGYLLAQFISPYTNRRKDMWGGSIENRTRILEEIMKRARFQLGSDYPILVKLNSTDGFSGSEYLNIDDVLYTAKLLEKLGAAAIEVSGGMRDTRNVMSQLNIVRPEQEAYFLEAAKAVKENVNIPVILVGGLRSLPVMEAVVRDHYIDMVALSRPLIKEPDLVTRFLKGQERAACVSCNACFNPKGLKCYYKNS</sequence>
<dbReference type="OrthoDB" id="9772736at2"/>
<keyword evidence="2" id="KW-0560">Oxidoreductase</keyword>
<dbReference type="Pfam" id="PF00724">
    <property type="entry name" value="Oxidored_FMN"/>
    <property type="match status" value="1"/>
</dbReference>
<evidence type="ECO:0000256" key="2">
    <source>
        <dbReference type="ARBA" id="ARBA00023002"/>
    </source>
</evidence>
<dbReference type="InterPro" id="IPR001155">
    <property type="entry name" value="OxRdtase_FMN_N"/>
</dbReference>
<evidence type="ECO:0000313" key="5">
    <source>
        <dbReference type="Proteomes" id="UP000515847"/>
    </source>
</evidence>
<dbReference type="GO" id="GO:0010181">
    <property type="term" value="F:FMN binding"/>
    <property type="evidence" value="ECO:0007669"/>
    <property type="project" value="InterPro"/>
</dbReference>
<evidence type="ECO:0000259" key="3">
    <source>
        <dbReference type="Pfam" id="PF00724"/>
    </source>
</evidence>
<dbReference type="AlphaFoldDB" id="A0A7G6DZD8"/>
<dbReference type="RefSeq" id="WP_081908208.1">
    <property type="nucleotide sequence ID" value="NZ_CP045798.1"/>
</dbReference>
<protein>
    <submittedName>
        <fullName evidence="4">NADH:flavin oxidoreductase</fullName>
    </submittedName>
</protein>
<evidence type="ECO:0000313" key="4">
    <source>
        <dbReference type="EMBL" id="QNB45192.1"/>
    </source>
</evidence>
<dbReference type="EMBL" id="CP045798">
    <property type="protein sequence ID" value="QNB45192.1"/>
    <property type="molecule type" value="Genomic_DNA"/>
</dbReference>
<organism evidence="4 5">
    <name type="scientific">Thermanaerosceptrum fracticalcis</name>
    <dbReference type="NCBI Taxonomy" id="1712410"/>
    <lineage>
        <taxon>Bacteria</taxon>
        <taxon>Bacillati</taxon>
        <taxon>Bacillota</taxon>
        <taxon>Clostridia</taxon>
        <taxon>Eubacteriales</taxon>
        <taxon>Peptococcaceae</taxon>
        <taxon>Thermanaerosceptrum</taxon>
    </lineage>
</organism>
<feature type="domain" description="NADH:flavin oxidoreductase/NADH oxidase N-terminal" evidence="3">
    <location>
        <begin position="4"/>
        <end position="337"/>
    </location>
</feature>
<dbReference type="Proteomes" id="UP000515847">
    <property type="component" value="Chromosome"/>
</dbReference>
<dbReference type="SUPFAM" id="SSF51395">
    <property type="entry name" value="FMN-linked oxidoreductases"/>
    <property type="match status" value="1"/>
</dbReference>
<dbReference type="KEGG" id="tfr:BR63_01970"/>
<dbReference type="CDD" id="cd02803">
    <property type="entry name" value="OYE_like_FMN_family"/>
    <property type="match status" value="1"/>
</dbReference>
<name>A0A7G6DZD8_THEFR</name>
<dbReference type="Gene3D" id="3.20.20.70">
    <property type="entry name" value="Aldolase class I"/>
    <property type="match status" value="1"/>
</dbReference>
<dbReference type="PANTHER" id="PTHR43656">
    <property type="entry name" value="BINDING OXIDOREDUCTASE, PUTATIVE (AFU_ORTHOLOGUE AFUA_2G08260)-RELATED"/>
    <property type="match status" value="1"/>
</dbReference>
<reference evidence="4 5" key="1">
    <citation type="journal article" date="2019" name="Front. Microbiol.">
        <title>Thermoanaerosceptrum fracticalcis gen. nov. sp. nov., a Novel Fumarate-Fermenting Microorganism From a Deep Fractured Carbonate Aquifer of the US Great Basin.</title>
        <authorList>
            <person name="Hamilton-Brehm S.D."/>
            <person name="Stewart L.E."/>
            <person name="Zavarin M."/>
            <person name="Caldwell M."/>
            <person name="Lawson P.A."/>
            <person name="Onstott T.C."/>
            <person name="Grzymski J."/>
            <person name="Neveux I."/>
            <person name="Lollar B.S."/>
            <person name="Russell C.E."/>
            <person name="Moser D.P."/>
        </authorList>
    </citation>
    <scope>NUCLEOTIDE SEQUENCE [LARGE SCALE GENOMIC DNA]</scope>
    <source>
        <strain evidence="4 5">DRI-13</strain>
    </source>
</reference>